<evidence type="ECO:0000259" key="3">
    <source>
        <dbReference type="Pfam" id="PF03358"/>
    </source>
</evidence>
<dbReference type="SUPFAM" id="SSF52218">
    <property type="entry name" value="Flavoproteins"/>
    <property type="match status" value="1"/>
</dbReference>
<evidence type="ECO:0000313" key="4">
    <source>
        <dbReference type="EMBL" id="MPM26722.1"/>
    </source>
</evidence>
<keyword evidence="2" id="KW-0288">FMN</keyword>
<name>A0A644YDL0_9ZZZZ</name>
<evidence type="ECO:0000256" key="1">
    <source>
        <dbReference type="ARBA" id="ARBA00022630"/>
    </source>
</evidence>
<dbReference type="PANTHER" id="PTHR43278">
    <property type="entry name" value="NAD(P)H-DEPENDENT FMN-CONTAINING OXIDOREDUCTASE YWQN-RELATED"/>
    <property type="match status" value="1"/>
</dbReference>
<sequence>MSKKVLIISSSPRKGGNSDLLSDEFMKGAQEAGHKVKKISLRDEKIKFCKACDACQKGKPCAIDDDMRKLLQKLTDSDVIVLASPVYFYSMSAQLKTFIDRTYARYTEITDKEFYFILTAADEEEKNVKRAIESLRSFTFCLSGAKEKGIICATGVWKKGEVRDRNFIKMAFDAGLKA</sequence>
<proteinExistence type="predicted"/>
<comment type="caution">
    <text evidence="4">The sequence shown here is derived from an EMBL/GenBank/DDBJ whole genome shotgun (WGS) entry which is preliminary data.</text>
</comment>
<keyword evidence="1" id="KW-0285">Flavoprotein</keyword>
<protein>
    <submittedName>
        <fullName evidence="4">FMN-dependent NADH-azoreductase</fullName>
        <ecNumber evidence="4">1.7.-.-</ecNumber>
    </submittedName>
</protein>
<dbReference type="AlphaFoldDB" id="A0A644YDL0"/>
<dbReference type="Pfam" id="PF03358">
    <property type="entry name" value="FMN_red"/>
    <property type="match status" value="1"/>
</dbReference>
<feature type="domain" description="NADPH-dependent FMN reductase-like" evidence="3">
    <location>
        <begin position="4"/>
        <end position="123"/>
    </location>
</feature>
<keyword evidence="4" id="KW-0560">Oxidoreductase</keyword>
<gene>
    <name evidence="4" type="primary">azoR_6</name>
    <name evidence="4" type="ORF">SDC9_73227</name>
</gene>
<dbReference type="InterPro" id="IPR005025">
    <property type="entry name" value="FMN_Rdtase-like_dom"/>
</dbReference>
<accession>A0A644YDL0</accession>
<dbReference type="InterPro" id="IPR029039">
    <property type="entry name" value="Flavoprotein-like_sf"/>
</dbReference>
<organism evidence="4">
    <name type="scientific">bioreactor metagenome</name>
    <dbReference type="NCBI Taxonomy" id="1076179"/>
    <lineage>
        <taxon>unclassified sequences</taxon>
        <taxon>metagenomes</taxon>
        <taxon>ecological metagenomes</taxon>
    </lineage>
</organism>
<dbReference type="EMBL" id="VSSQ01004808">
    <property type="protein sequence ID" value="MPM26722.1"/>
    <property type="molecule type" value="Genomic_DNA"/>
</dbReference>
<dbReference type="InterPro" id="IPR051796">
    <property type="entry name" value="ISF_SsuE-like"/>
</dbReference>
<dbReference type="PANTHER" id="PTHR43278:SF1">
    <property type="entry name" value="IRON-SULFUR FLAVOPROTEIN MJ1083"/>
    <property type="match status" value="1"/>
</dbReference>
<dbReference type="EC" id="1.7.-.-" evidence="4"/>
<dbReference type="Gene3D" id="3.40.50.360">
    <property type="match status" value="1"/>
</dbReference>
<evidence type="ECO:0000256" key="2">
    <source>
        <dbReference type="ARBA" id="ARBA00022643"/>
    </source>
</evidence>
<dbReference type="GO" id="GO:0016491">
    <property type="term" value="F:oxidoreductase activity"/>
    <property type="evidence" value="ECO:0007669"/>
    <property type="project" value="UniProtKB-KW"/>
</dbReference>
<reference evidence="4" key="1">
    <citation type="submission" date="2019-08" db="EMBL/GenBank/DDBJ databases">
        <authorList>
            <person name="Kucharzyk K."/>
            <person name="Murdoch R.W."/>
            <person name="Higgins S."/>
            <person name="Loffler F."/>
        </authorList>
    </citation>
    <scope>NUCLEOTIDE SEQUENCE</scope>
</reference>